<evidence type="ECO:0000256" key="3">
    <source>
        <dbReference type="ARBA" id="ARBA00023163"/>
    </source>
</evidence>
<keyword evidence="1" id="KW-0805">Transcription regulation</keyword>
<dbReference type="InterPro" id="IPR001647">
    <property type="entry name" value="HTH_TetR"/>
</dbReference>
<dbReference type="RefSeq" id="WP_220559661.1">
    <property type="nucleotide sequence ID" value="NZ_CP074133.1"/>
</dbReference>
<keyword evidence="3" id="KW-0804">Transcription</keyword>
<dbReference type="Proteomes" id="UP000676079">
    <property type="component" value="Chromosome"/>
</dbReference>
<reference evidence="6 7" key="1">
    <citation type="submission" date="2021-05" db="EMBL/GenBank/DDBJ databases">
        <title>Direct Submission.</title>
        <authorList>
            <person name="Li K."/>
            <person name="Gao J."/>
        </authorList>
    </citation>
    <scope>NUCLEOTIDE SEQUENCE [LARGE SCALE GENOMIC DNA]</scope>
    <source>
        <strain evidence="6 7">Mg02</strain>
    </source>
</reference>
<protein>
    <submittedName>
        <fullName evidence="6">Helix-turn-helix transcriptional regulator</fullName>
    </submittedName>
</protein>
<feature type="domain" description="HTH tetR-type" evidence="5">
    <location>
        <begin position="15"/>
        <end position="73"/>
    </location>
</feature>
<keyword evidence="2 4" id="KW-0238">DNA-binding</keyword>
<keyword evidence="7" id="KW-1185">Reference proteome</keyword>
<accession>A0ABX8BR75</accession>
<dbReference type="PROSITE" id="PS50977">
    <property type="entry name" value="HTH_TETR_2"/>
    <property type="match status" value="1"/>
</dbReference>
<dbReference type="InterPro" id="IPR050109">
    <property type="entry name" value="HTH-type_TetR-like_transc_reg"/>
</dbReference>
<sequence length="198" mass="21918">MVKSATSEEETRTRARTRRAILDAAVQVLGDNPAAPLSQVARAAGVARSTLQRYFAERADLIEALRDYADELSNEACERARTTEGTAIEAFTRLVAEYFTLRKVIMLAFGSDDLTEDARDQDECSAADLALQALIVRGHEDGTIDPRITPLWAEQLLWSGLYAGWTYVTTARVPAYEALTLCLHSLVKAVERRPGRDD</sequence>
<dbReference type="Pfam" id="PF00440">
    <property type="entry name" value="TetR_N"/>
    <property type="match status" value="1"/>
</dbReference>
<organism evidence="6 7">
    <name type="scientific">Nocardiopsis changdeensis</name>
    <dbReference type="NCBI Taxonomy" id="2831969"/>
    <lineage>
        <taxon>Bacteria</taxon>
        <taxon>Bacillati</taxon>
        <taxon>Actinomycetota</taxon>
        <taxon>Actinomycetes</taxon>
        <taxon>Streptosporangiales</taxon>
        <taxon>Nocardiopsidaceae</taxon>
        <taxon>Nocardiopsis</taxon>
    </lineage>
</organism>
<dbReference type="PANTHER" id="PTHR30055">
    <property type="entry name" value="HTH-TYPE TRANSCRIPTIONAL REGULATOR RUTR"/>
    <property type="match status" value="1"/>
</dbReference>
<evidence type="ECO:0000313" key="7">
    <source>
        <dbReference type="Proteomes" id="UP000676079"/>
    </source>
</evidence>
<dbReference type="PANTHER" id="PTHR30055:SF234">
    <property type="entry name" value="HTH-TYPE TRANSCRIPTIONAL REGULATOR BETI"/>
    <property type="match status" value="1"/>
</dbReference>
<dbReference type="InterPro" id="IPR009057">
    <property type="entry name" value="Homeodomain-like_sf"/>
</dbReference>
<gene>
    <name evidence="6" type="ORF">KGD84_08180</name>
</gene>
<dbReference type="Gene3D" id="1.10.357.10">
    <property type="entry name" value="Tetracycline Repressor, domain 2"/>
    <property type="match status" value="1"/>
</dbReference>
<evidence type="ECO:0000256" key="1">
    <source>
        <dbReference type="ARBA" id="ARBA00023015"/>
    </source>
</evidence>
<dbReference type="SUPFAM" id="SSF46689">
    <property type="entry name" value="Homeodomain-like"/>
    <property type="match status" value="1"/>
</dbReference>
<feature type="DNA-binding region" description="H-T-H motif" evidence="4">
    <location>
        <begin position="36"/>
        <end position="55"/>
    </location>
</feature>
<evidence type="ECO:0000256" key="4">
    <source>
        <dbReference type="PROSITE-ProRule" id="PRU00335"/>
    </source>
</evidence>
<dbReference type="EMBL" id="CP074133">
    <property type="protein sequence ID" value="QUX24258.1"/>
    <property type="molecule type" value="Genomic_DNA"/>
</dbReference>
<evidence type="ECO:0000259" key="5">
    <source>
        <dbReference type="PROSITE" id="PS50977"/>
    </source>
</evidence>
<name>A0ABX8BR75_9ACTN</name>
<evidence type="ECO:0000313" key="6">
    <source>
        <dbReference type="EMBL" id="QUX24258.1"/>
    </source>
</evidence>
<proteinExistence type="predicted"/>
<evidence type="ECO:0000256" key="2">
    <source>
        <dbReference type="ARBA" id="ARBA00023125"/>
    </source>
</evidence>